<evidence type="ECO:0000256" key="2">
    <source>
        <dbReference type="ARBA" id="ARBA00023125"/>
    </source>
</evidence>
<dbReference type="KEGG" id="sphu:SPPYR_2619"/>
<keyword evidence="3" id="KW-0804">Transcription</keyword>
<dbReference type="SMART" id="SM00342">
    <property type="entry name" value="HTH_ARAC"/>
    <property type="match status" value="1"/>
</dbReference>
<dbReference type="GO" id="GO:0043565">
    <property type="term" value="F:sequence-specific DNA binding"/>
    <property type="evidence" value="ECO:0007669"/>
    <property type="project" value="InterPro"/>
</dbReference>
<gene>
    <name evidence="5" type="ORF">SPPYR_2619</name>
</gene>
<evidence type="ECO:0000313" key="5">
    <source>
        <dbReference type="EMBL" id="SBV33739.1"/>
    </source>
</evidence>
<dbReference type="SUPFAM" id="SSF46689">
    <property type="entry name" value="Homeodomain-like"/>
    <property type="match status" value="1"/>
</dbReference>
<dbReference type="RefSeq" id="WP_295319962.1">
    <property type="nucleotide sequence ID" value="NZ_LT598653.1"/>
</dbReference>
<reference evidence="5" key="1">
    <citation type="submission" date="2016-03" db="EMBL/GenBank/DDBJ databases">
        <authorList>
            <person name="Ploux O."/>
        </authorList>
    </citation>
    <scope>NUCLEOTIDE SEQUENCE</scope>
    <source>
        <strain evidence="5">UC10</strain>
    </source>
</reference>
<proteinExistence type="predicted"/>
<dbReference type="InterPro" id="IPR050204">
    <property type="entry name" value="AraC_XylS_family_regulators"/>
</dbReference>
<organism evidence="5">
    <name type="scientific">uncultured Sphingopyxis sp</name>
    <dbReference type="NCBI Taxonomy" id="310581"/>
    <lineage>
        <taxon>Bacteria</taxon>
        <taxon>Pseudomonadati</taxon>
        <taxon>Pseudomonadota</taxon>
        <taxon>Alphaproteobacteria</taxon>
        <taxon>Sphingomonadales</taxon>
        <taxon>Sphingomonadaceae</taxon>
        <taxon>Sphingopyxis</taxon>
        <taxon>environmental samples</taxon>
    </lineage>
</organism>
<evidence type="ECO:0000256" key="3">
    <source>
        <dbReference type="ARBA" id="ARBA00023163"/>
    </source>
</evidence>
<dbReference type="InterPro" id="IPR009057">
    <property type="entry name" value="Homeodomain-like_sf"/>
</dbReference>
<dbReference type="PANTHER" id="PTHR46796">
    <property type="entry name" value="HTH-TYPE TRANSCRIPTIONAL ACTIVATOR RHAS-RELATED"/>
    <property type="match status" value="1"/>
</dbReference>
<evidence type="ECO:0000259" key="4">
    <source>
        <dbReference type="PROSITE" id="PS01124"/>
    </source>
</evidence>
<dbReference type="AlphaFoldDB" id="A0A1Y5PUQ6"/>
<dbReference type="EMBL" id="LT598653">
    <property type="protein sequence ID" value="SBV33739.1"/>
    <property type="molecule type" value="Genomic_DNA"/>
</dbReference>
<dbReference type="PROSITE" id="PS00041">
    <property type="entry name" value="HTH_ARAC_FAMILY_1"/>
    <property type="match status" value="1"/>
</dbReference>
<accession>A0A1Y5PUQ6</accession>
<dbReference type="GO" id="GO:0003700">
    <property type="term" value="F:DNA-binding transcription factor activity"/>
    <property type="evidence" value="ECO:0007669"/>
    <property type="project" value="InterPro"/>
</dbReference>
<dbReference type="PROSITE" id="PS01124">
    <property type="entry name" value="HTH_ARAC_FAMILY_2"/>
    <property type="match status" value="1"/>
</dbReference>
<sequence length="240" mass="25457">MPDTLSPFRNSLLPVGVRSLAPHANPVTCVLAGRGGSLRLEQGGARVEGEILLVRPGIVHAVTLPERGADVLYLSGLVFPFEAPLARPLTGGLAHLAQDAFGGAAGAIDALRARLAARAAMPPTIIAAVEAIYADPMRRMPQTELARRLSLERTRALRCFKAATGQAFREFKLWFALQYAAEQMRDGALVRTAAMDAGFADTAHLSRAFRRLFGLTPSAAIAGLGLTPPARGALRIATLM</sequence>
<dbReference type="InterPro" id="IPR018060">
    <property type="entry name" value="HTH_AraC"/>
</dbReference>
<keyword evidence="2" id="KW-0238">DNA-binding</keyword>
<feature type="domain" description="HTH araC/xylS-type" evidence="4">
    <location>
        <begin position="123"/>
        <end position="223"/>
    </location>
</feature>
<dbReference type="Gene3D" id="1.10.10.60">
    <property type="entry name" value="Homeodomain-like"/>
    <property type="match status" value="1"/>
</dbReference>
<dbReference type="Pfam" id="PF12833">
    <property type="entry name" value="HTH_18"/>
    <property type="match status" value="1"/>
</dbReference>
<dbReference type="InterPro" id="IPR018062">
    <property type="entry name" value="HTH_AraC-typ_CS"/>
</dbReference>
<name>A0A1Y5PUQ6_9SPHN</name>
<evidence type="ECO:0000256" key="1">
    <source>
        <dbReference type="ARBA" id="ARBA00023015"/>
    </source>
</evidence>
<protein>
    <submittedName>
        <fullName evidence="5">Putative Transcriptional regulator, AraC family</fullName>
    </submittedName>
</protein>
<keyword evidence="1" id="KW-0805">Transcription regulation</keyword>